<keyword evidence="5" id="KW-0808">Transferase</keyword>
<feature type="domain" description="Gamma-glutamylcyclotransferase AIG2-like" evidence="4">
    <location>
        <begin position="1"/>
        <end position="120"/>
    </location>
</feature>
<evidence type="ECO:0000256" key="2">
    <source>
        <dbReference type="PIRSR" id="PIRSR639126-1"/>
    </source>
</evidence>
<dbReference type="GO" id="GO:0005829">
    <property type="term" value="C:cytosol"/>
    <property type="evidence" value="ECO:0007669"/>
    <property type="project" value="TreeGrafter"/>
</dbReference>
<dbReference type="Proteomes" id="UP000253314">
    <property type="component" value="Unassembled WGS sequence"/>
</dbReference>
<feature type="active site" description="Proton acceptor" evidence="2">
    <location>
        <position position="70"/>
    </location>
</feature>
<dbReference type="GO" id="GO:0016740">
    <property type="term" value="F:transferase activity"/>
    <property type="evidence" value="ECO:0007669"/>
    <property type="project" value="UniProtKB-KW"/>
</dbReference>
<dbReference type="InterPro" id="IPR036568">
    <property type="entry name" value="GGCT-like_sf"/>
</dbReference>
<evidence type="ECO:0000313" key="5">
    <source>
        <dbReference type="EMBL" id="RBW69046.1"/>
    </source>
</evidence>
<dbReference type="PANTHER" id="PTHR12510">
    <property type="entry name" value="TROPONIN C-AKIN-1 PROTEIN"/>
    <property type="match status" value="1"/>
</dbReference>
<reference evidence="5 6" key="1">
    <citation type="submission" date="2018-07" db="EMBL/GenBank/DDBJ databases">
        <title>Lottiidibacillus patelloidae gen. nov., sp. nov., isolated from the intestinal tract of a marine limpet and the reclassification of B. taeanensis BH030017T, B. algicola KMM 3737T and B. hwajinpoensis SW-72T as genus Lottiidibacillus.</title>
        <authorList>
            <person name="Liu R."/>
            <person name="Huang Z."/>
        </authorList>
    </citation>
    <scope>NUCLEOTIDE SEQUENCE [LARGE SCALE GENOMIC DNA]</scope>
    <source>
        <strain evidence="5 6">BH030017</strain>
    </source>
</reference>
<evidence type="ECO:0000256" key="1">
    <source>
        <dbReference type="ARBA" id="ARBA00008861"/>
    </source>
</evidence>
<dbReference type="CDD" id="cd06661">
    <property type="entry name" value="GGCT_like"/>
    <property type="match status" value="1"/>
</dbReference>
<dbReference type="AlphaFoldDB" id="A0A366XTQ3"/>
<dbReference type="Gene3D" id="3.10.490.10">
    <property type="entry name" value="Gamma-glutamyl cyclotransferase-like"/>
    <property type="match status" value="1"/>
</dbReference>
<accession>A0A366XTQ3</accession>
<dbReference type="OrthoDB" id="8538589at2"/>
<evidence type="ECO:0000259" key="4">
    <source>
        <dbReference type="Pfam" id="PF06094"/>
    </source>
</evidence>
<sequence>MFVYGSLKKKQSNHYFLKDAACVEEHCWTNGKLYDTGCGYPAVEELPREIVYGELYKVNEEQLYKLDSLEDYFGVGKENLYERITQTIYTNSKKYEAYVYVISEKKKHMLKALIENGIWNK</sequence>
<dbReference type="PANTHER" id="PTHR12510:SF4">
    <property type="entry name" value="GAMMA-GLUTAMYLAMINECYCLOTRANSFERASE"/>
    <property type="match status" value="1"/>
</dbReference>
<name>A0A366XTQ3_9BACI</name>
<dbReference type="GO" id="GO:0061929">
    <property type="term" value="F:gamma-glutamylaminecyclotransferase activity"/>
    <property type="evidence" value="ECO:0007669"/>
    <property type="project" value="InterPro"/>
</dbReference>
<dbReference type="Pfam" id="PF06094">
    <property type="entry name" value="GGACT"/>
    <property type="match status" value="1"/>
</dbReference>
<dbReference type="InterPro" id="IPR039126">
    <property type="entry name" value="GGACT"/>
</dbReference>
<comment type="caution">
    <text evidence="5">The sequence shown here is derived from an EMBL/GenBank/DDBJ whole genome shotgun (WGS) entry which is preliminary data.</text>
</comment>
<gene>
    <name evidence="5" type="ORF">DS031_13555</name>
</gene>
<dbReference type="EMBL" id="QOCW01000014">
    <property type="protein sequence ID" value="RBW69046.1"/>
    <property type="molecule type" value="Genomic_DNA"/>
</dbReference>
<comment type="similarity">
    <text evidence="1 3">Belongs to the gamma-glutamylcyclotransferase family.</text>
</comment>
<dbReference type="SUPFAM" id="SSF110857">
    <property type="entry name" value="Gamma-glutamyl cyclotransferase-like"/>
    <property type="match status" value="1"/>
</dbReference>
<dbReference type="InterPro" id="IPR013024">
    <property type="entry name" value="GGCT-like"/>
</dbReference>
<keyword evidence="6" id="KW-1185">Reference proteome</keyword>
<proteinExistence type="inferred from homology"/>
<evidence type="ECO:0000256" key="3">
    <source>
        <dbReference type="RuleBase" id="RU367036"/>
    </source>
</evidence>
<dbReference type="InterPro" id="IPR009288">
    <property type="entry name" value="AIG2-like_dom"/>
</dbReference>
<protein>
    <recommendedName>
        <fullName evidence="3">Gamma-glutamylcyclotransferase family protein</fullName>
    </recommendedName>
</protein>
<organism evidence="5 6">
    <name type="scientific">Bacillus taeanensis</name>
    <dbReference type="NCBI Taxonomy" id="273032"/>
    <lineage>
        <taxon>Bacteria</taxon>
        <taxon>Bacillati</taxon>
        <taxon>Bacillota</taxon>
        <taxon>Bacilli</taxon>
        <taxon>Bacillales</taxon>
        <taxon>Bacillaceae</taxon>
        <taxon>Bacillus</taxon>
    </lineage>
</organism>
<evidence type="ECO:0000313" key="6">
    <source>
        <dbReference type="Proteomes" id="UP000253314"/>
    </source>
</evidence>